<protein>
    <submittedName>
        <fullName evidence="1">Uncharacterized protein</fullName>
    </submittedName>
</protein>
<dbReference type="AlphaFoldDB" id="A0A3R9RFX5"/>
<comment type="caution">
    <text evidence="1">The sequence shown here is derived from an EMBL/GenBank/DDBJ whole genome shotgun (WGS) entry which is preliminary data.</text>
</comment>
<accession>A0A3R9RFX5</accession>
<name>A0A3R9RFX5_STRMT</name>
<sequence length="31" mass="3638">MILHLGFVISLLYLKECRYAIDSLDNIKARE</sequence>
<organism evidence="1 2">
    <name type="scientific">Streptococcus mitis</name>
    <dbReference type="NCBI Taxonomy" id="28037"/>
    <lineage>
        <taxon>Bacteria</taxon>
        <taxon>Bacillati</taxon>
        <taxon>Bacillota</taxon>
        <taxon>Bacilli</taxon>
        <taxon>Lactobacillales</taxon>
        <taxon>Streptococcaceae</taxon>
        <taxon>Streptococcus</taxon>
        <taxon>Streptococcus mitis group</taxon>
    </lineage>
</organism>
<evidence type="ECO:0000313" key="1">
    <source>
        <dbReference type="EMBL" id="RSJ14893.1"/>
    </source>
</evidence>
<dbReference type="Proteomes" id="UP000267438">
    <property type="component" value="Unassembled WGS sequence"/>
</dbReference>
<reference evidence="1 2" key="1">
    <citation type="submission" date="2018-11" db="EMBL/GenBank/DDBJ databases">
        <title>Species Designations Belie Phenotypic and Genotypic Heterogeneity in Oral Streptococci.</title>
        <authorList>
            <person name="Velsko I."/>
        </authorList>
    </citation>
    <scope>NUCLEOTIDE SEQUENCE [LARGE SCALE GENOMIC DNA]</scope>
    <source>
        <strain evidence="1 2">BCC06</strain>
    </source>
</reference>
<dbReference type="EMBL" id="RJOH01000002">
    <property type="protein sequence ID" value="RSJ14893.1"/>
    <property type="molecule type" value="Genomic_DNA"/>
</dbReference>
<gene>
    <name evidence="1" type="ORF">D8836_02220</name>
</gene>
<evidence type="ECO:0000313" key="2">
    <source>
        <dbReference type="Proteomes" id="UP000267438"/>
    </source>
</evidence>
<proteinExistence type="predicted"/>